<feature type="compositionally biased region" description="Low complexity" evidence="1">
    <location>
        <begin position="113"/>
        <end position="132"/>
    </location>
</feature>
<reference evidence="3" key="1">
    <citation type="journal article" date="2019" name="Int. J. Syst. Evol. Microbiol.">
        <title>The Global Catalogue of Microorganisms (GCM) 10K type strain sequencing project: providing services to taxonomists for standard genome sequencing and annotation.</title>
        <authorList>
            <consortium name="The Broad Institute Genomics Platform"/>
            <consortium name="The Broad Institute Genome Sequencing Center for Infectious Disease"/>
            <person name="Wu L."/>
            <person name="Ma J."/>
        </authorList>
    </citation>
    <scope>NUCLEOTIDE SEQUENCE [LARGE SCALE GENOMIC DNA]</scope>
    <source>
        <strain evidence="3">CECT 7806</strain>
    </source>
</reference>
<organism evidence="2 3">
    <name type="scientific">Methylobacterium longum</name>
    <dbReference type="NCBI Taxonomy" id="767694"/>
    <lineage>
        <taxon>Bacteria</taxon>
        <taxon>Pseudomonadati</taxon>
        <taxon>Pseudomonadota</taxon>
        <taxon>Alphaproteobacteria</taxon>
        <taxon>Hyphomicrobiales</taxon>
        <taxon>Methylobacteriaceae</taxon>
        <taxon>Methylobacterium</taxon>
    </lineage>
</organism>
<name>A0ABT8AR77_9HYPH</name>
<feature type="region of interest" description="Disordered" evidence="1">
    <location>
        <begin position="108"/>
        <end position="132"/>
    </location>
</feature>
<dbReference type="EMBL" id="JAUFPT010000058">
    <property type="protein sequence ID" value="MDN3572409.1"/>
    <property type="molecule type" value="Genomic_DNA"/>
</dbReference>
<evidence type="ECO:0000313" key="3">
    <source>
        <dbReference type="Proteomes" id="UP001244297"/>
    </source>
</evidence>
<evidence type="ECO:0000313" key="2">
    <source>
        <dbReference type="EMBL" id="MDN3572409.1"/>
    </source>
</evidence>
<dbReference type="Proteomes" id="UP001244297">
    <property type="component" value="Unassembled WGS sequence"/>
</dbReference>
<dbReference type="SUPFAM" id="SSF51905">
    <property type="entry name" value="FAD/NAD(P)-binding domain"/>
    <property type="match status" value="1"/>
</dbReference>
<sequence length="132" mass="13408">MRTLRIDRAAKIGNFLGQAALPSIRAAFAAAGCTCIAGASVAAVDAAGVTLADGRCGPARTIVRVTGMLANPLAALLGLPLDTLVPSGAAAKATKRVINWCRRYPPRDRDPAANRAAAAPILHASPATGRRG</sequence>
<protein>
    <submittedName>
        <fullName evidence="2">Uncharacterized protein</fullName>
    </submittedName>
</protein>
<comment type="caution">
    <text evidence="2">The sequence shown here is derived from an EMBL/GenBank/DDBJ whole genome shotgun (WGS) entry which is preliminary data.</text>
</comment>
<accession>A0ABT8AR77</accession>
<proteinExistence type="predicted"/>
<dbReference type="RefSeq" id="WP_238285027.1">
    <property type="nucleotide sequence ID" value="NZ_BPQS01000002.1"/>
</dbReference>
<keyword evidence="3" id="KW-1185">Reference proteome</keyword>
<dbReference type="InterPro" id="IPR036188">
    <property type="entry name" value="FAD/NAD-bd_sf"/>
</dbReference>
<gene>
    <name evidence="2" type="ORF">QWZ18_17480</name>
</gene>
<evidence type="ECO:0000256" key="1">
    <source>
        <dbReference type="SAM" id="MobiDB-lite"/>
    </source>
</evidence>